<feature type="region of interest" description="Disordered" evidence="2">
    <location>
        <begin position="403"/>
        <end position="430"/>
    </location>
</feature>
<feature type="region of interest" description="Disordered" evidence="2">
    <location>
        <begin position="258"/>
        <end position="278"/>
    </location>
</feature>
<evidence type="ECO:0000313" key="3">
    <source>
        <dbReference type="EMBL" id="XCG62124.1"/>
    </source>
</evidence>
<evidence type="ECO:0000256" key="2">
    <source>
        <dbReference type="SAM" id="MobiDB-lite"/>
    </source>
</evidence>
<keyword evidence="1" id="KW-0175">Coiled coil</keyword>
<dbReference type="AlphaFoldDB" id="A0AAU8DKD2"/>
<feature type="coiled-coil region" evidence="1">
    <location>
        <begin position="42"/>
        <end position="111"/>
    </location>
</feature>
<evidence type="ECO:0008006" key="4">
    <source>
        <dbReference type="Google" id="ProtNLM"/>
    </source>
</evidence>
<organism evidence="3">
    <name type="scientific">Nakamurella sp. A5-74</name>
    <dbReference type="NCBI Taxonomy" id="3158264"/>
    <lineage>
        <taxon>Bacteria</taxon>
        <taxon>Bacillati</taxon>
        <taxon>Actinomycetota</taxon>
        <taxon>Actinomycetes</taxon>
        <taxon>Nakamurellales</taxon>
        <taxon>Nakamurellaceae</taxon>
        <taxon>Nakamurella</taxon>
    </lineage>
</organism>
<feature type="compositionally biased region" description="Polar residues" evidence="2">
    <location>
        <begin position="258"/>
        <end position="267"/>
    </location>
</feature>
<protein>
    <recommendedName>
        <fullName evidence="4">DivIVA domain-containing protein</fullName>
    </recommendedName>
</protein>
<name>A0AAU8DKD2_9ACTN</name>
<dbReference type="RefSeq" id="WP_353647739.1">
    <property type="nucleotide sequence ID" value="NZ_CP159218.1"/>
</dbReference>
<dbReference type="EMBL" id="CP159218">
    <property type="protein sequence ID" value="XCG62124.1"/>
    <property type="molecule type" value="Genomic_DNA"/>
</dbReference>
<gene>
    <name evidence="3" type="ORF">ABLG96_12645</name>
</gene>
<sequence>MADDWLPAQAPFEIVRRGFSPEQVVSHLESLEYELRIATANRDATLQRVTELTTQLSAAQAESDSLRHQLDRNTLEPYSVASLSDRMQRLIRLAEEEAAEIRAVAETESAELRERTERETSELVRTTGTELATEAARLQALELDQRRALQQDADLLADERSAFAEERESTRIGMAEEVRTLVSQADEYSRDVRARADERAATTTTDADAHAVKVSEDTRTAAEQLLLKAREAAETLQRTSTAESERIVGEATALAQEVTGNARSEAQQLDERSATRRREVEEDFEITMAARRGEAQKVQADRERASVDLAQARLDEAAERSAQQVAQADQESRRLVHVATVEANRRVQEADAAVSSLTELRRTITAQLGDLHGHVEHVRSLVASAPDLVLPPEQESSRVTAQRFAADLDPRPTSEIPVVTDGDRSADAAE</sequence>
<reference evidence="3" key="1">
    <citation type="submission" date="2024-05" db="EMBL/GenBank/DDBJ databases">
        <authorList>
            <person name="Cai S.Y."/>
            <person name="Jin L.M."/>
            <person name="Li H.R."/>
        </authorList>
    </citation>
    <scope>NUCLEOTIDE SEQUENCE</scope>
    <source>
        <strain evidence="3">A5-74</strain>
    </source>
</reference>
<feature type="compositionally biased region" description="Basic and acidic residues" evidence="2">
    <location>
        <begin position="269"/>
        <end position="278"/>
    </location>
</feature>
<accession>A0AAU8DKD2</accession>
<evidence type="ECO:0000256" key="1">
    <source>
        <dbReference type="SAM" id="Coils"/>
    </source>
</evidence>
<proteinExistence type="predicted"/>
<feature type="compositionally biased region" description="Basic and acidic residues" evidence="2">
    <location>
        <begin position="421"/>
        <end position="430"/>
    </location>
</feature>